<protein>
    <submittedName>
        <fullName evidence="1">Uncharacterized protein</fullName>
    </submittedName>
</protein>
<dbReference type="AlphaFoldDB" id="A0A3L8DWJ1"/>
<proteinExistence type="predicted"/>
<sequence length="38" mass="4471">MEDLSIATISFLVRDWRLPIQMEYGEKPNHSLYPAVLH</sequence>
<evidence type="ECO:0000313" key="2">
    <source>
        <dbReference type="Proteomes" id="UP000279307"/>
    </source>
</evidence>
<dbReference type="Proteomes" id="UP000279307">
    <property type="component" value="Chromosome 3"/>
</dbReference>
<reference evidence="1 2" key="1">
    <citation type="journal article" date="2018" name="Genome Res.">
        <title>The genomic architecture and molecular evolution of ant odorant receptors.</title>
        <authorList>
            <person name="McKenzie S.K."/>
            <person name="Kronauer D.J.C."/>
        </authorList>
    </citation>
    <scope>NUCLEOTIDE SEQUENCE [LARGE SCALE GENOMIC DNA]</scope>
    <source>
        <strain evidence="1">Clonal line C1</strain>
    </source>
</reference>
<gene>
    <name evidence="1" type="ORF">DMN91_002692</name>
</gene>
<accession>A0A3L8DWJ1</accession>
<name>A0A3L8DWJ1_OOCBI</name>
<evidence type="ECO:0000313" key="1">
    <source>
        <dbReference type="EMBL" id="RLU24603.1"/>
    </source>
</evidence>
<comment type="caution">
    <text evidence="1">The sequence shown here is derived from an EMBL/GenBank/DDBJ whole genome shotgun (WGS) entry which is preliminary data.</text>
</comment>
<feature type="non-terminal residue" evidence="1">
    <location>
        <position position="38"/>
    </location>
</feature>
<dbReference type="EMBL" id="QOIP01000003">
    <property type="protein sequence ID" value="RLU24603.1"/>
    <property type="molecule type" value="Genomic_DNA"/>
</dbReference>
<organism evidence="1 2">
    <name type="scientific">Ooceraea biroi</name>
    <name type="common">Clonal raider ant</name>
    <name type="synonym">Cerapachys biroi</name>
    <dbReference type="NCBI Taxonomy" id="2015173"/>
    <lineage>
        <taxon>Eukaryota</taxon>
        <taxon>Metazoa</taxon>
        <taxon>Ecdysozoa</taxon>
        <taxon>Arthropoda</taxon>
        <taxon>Hexapoda</taxon>
        <taxon>Insecta</taxon>
        <taxon>Pterygota</taxon>
        <taxon>Neoptera</taxon>
        <taxon>Endopterygota</taxon>
        <taxon>Hymenoptera</taxon>
        <taxon>Apocrita</taxon>
        <taxon>Aculeata</taxon>
        <taxon>Formicoidea</taxon>
        <taxon>Formicidae</taxon>
        <taxon>Dorylinae</taxon>
        <taxon>Ooceraea</taxon>
    </lineage>
</organism>